<gene>
    <name evidence="7" type="ORF">GOP47_0011961</name>
</gene>
<dbReference type="PANTHER" id="PTHR31677">
    <property type="entry name" value="AP2 DOMAIN CLASS TRANSCRIPTION FACTOR"/>
    <property type="match status" value="1"/>
</dbReference>
<dbReference type="SMART" id="SM00380">
    <property type="entry name" value="AP2"/>
    <property type="match status" value="1"/>
</dbReference>
<keyword evidence="4" id="KW-0804">Transcription</keyword>
<keyword evidence="3" id="KW-0238">DNA-binding</keyword>
<dbReference type="EMBL" id="JABFUD020000011">
    <property type="protein sequence ID" value="KAI5073948.1"/>
    <property type="molecule type" value="Genomic_DNA"/>
</dbReference>
<feature type="domain" description="AP2/ERF" evidence="6">
    <location>
        <begin position="44"/>
        <end position="101"/>
    </location>
</feature>
<dbReference type="GO" id="GO:0003700">
    <property type="term" value="F:DNA-binding transcription factor activity"/>
    <property type="evidence" value="ECO:0007669"/>
    <property type="project" value="InterPro"/>
</dbReference>
<dbReference type="PANTHER" id="PTHR31677:SF157">
    <property type="entry name" value="AP2_ERF DOMAIN-CONTAINING PROTEIN"/>
    <property type="match status" value="1"/>
</dbReference>
<reference evidence="7" key="1">
    <citation type="submission" date="2021-01" db="EMBL/GenBank/DDBJ databases">
        <title>Adiantum capillus-veneris genome.</title>
        <authorList>
            <person name="Fang Y."/>
            <person name="Liao Q."/>
        </authorList>
    </citation>
    <scope>NUCLEOTIDE SEQUENCE</scope>
    <source>
        <strain evidence="7">H3</strain>
        <tissue evidence="7">Leaf</tissue>
    </source>
</reference>
<evidence type="ECO:0000256" key="1">
    <source>
        <dbReference type="ARBA" id="ARBA00004123"/>
    </source>
</evidence>
<proteinExistence type="predicted"/>
<keyword evidence="5" id="KW-0539">Nucleus</keyword>
<dbReference type="Proteomes" id="UP000886520">
    <property type="component" value="Chromosome 11"/>
</dbReference>
<dbReference type="InterPro" id="IPR016177">
    <property type="entry name" value="DNA-bd_dom_sf"/>
</dbReference>
<dbReference type="Gene3D" id="3.30.730.10">
    <property type="entry name" value="AP2/ERF domain"/>
    <property type="match status" value="1"/>
</dbReference>
<dbReference type="GO" id="GO:0003677">
    <property type="term" value="F:DNA binding"/>
    <property type="evidence" value="ECO:0007669"/>
    <property type="project" value="UniProtKB-KW"/>
</dbReference>
<evidence type="ECO:0000256" key="3">
    <source>
        <dbReference type="ARBA" id="ARBA00023125"/>
    </source>
</evidence>
<dbReference type="CDD" id="cd00018">
    <property type="entry name" value="AP2"/>
    <property type="match status" value="1"/>
</dbReference>
<evidence type="ECO:0000313" key="8">
    <source>
        <dbReference type="Proteomes" id="UP000886520"/>
    </source>
</evidence>
<dbReference type="FunFam" id="3.30.730.10:FF:000001">
    <property type="entry name" value="Ethylene-responsive transcription factor 2"/>
    <property type="match status" value="1"/>
</dbReference>
<organism evidence="7 8">
    <name type="scientific">Adiantum capillus-veneris</name>
    <name type="common">Maidenhair fern</name>
    <dbReference type="NCBI Taxonomy" id="13818"/>
    <lineage>
        <taxon>Eukaryota</taxon>
        <taxon>Viridiplantae</taxon>
        <taxon>Streptophyta</taxon>
        <taxon>Embryophyta</taxon>
        <taxon>Tracheophyta</taxon>
        <taxon>Polypodiopsida</taxon>
        <taxon>Polypodiidae</taxon>
        <taxon>Polypodiales</taxon>
        <taxon>Pteridineae</taxon>
        <taxon>Pteridaceae</taxon>
        <taxon>Vittarioideae</taxon>
        <taxon>Adiantum</taxon>
    </lineage>
</organism>
<dbReference type="PROSITE" id="PS51032">
    <property type="entry name" value="AP2_ERF"/>
    <property type="match status" value="1"/>
</dbReference>
<dbReference type="OrthoDB" id="10038011at2759"/>
<evidence type="ECO:0000256" key="5">
    <source>
        <dbReference type="ARBA" id="ARBA00023242"/>
    </source>
</evidence>
<dbReference type="InterPro" id="IPR036955">
    <property type="entry name" value="AP2/ERF_dom_sf"/>
</dbReference>
<dbReference type="GO" id="GO:0005634">
    <property type="term" value="C:nucleus"/>
    <property type="evidence" value="ECO:0007669"/>
    <property type="project" value="UniProtKB-SubCell"/>
</dbReference>
<protein>
    <recommendedName>
        <fullName evidence="6">AP2/ERF domain-containing protein</fullName>
    </recommendedName>
</protein>
<dbReference type="SUPFAM" id="SSF54171">
    <property type="entry name" value="DNA-binding domain"/>
    <property type="match status" value="1"/>
</dbReference>
<name>A0A9D4UTS1_ADICA</name>
<comment type="subcellular location">
    <subcellularLocation>
        <location evidence="1">Nucleus</location>
    </subcellularLocation>
</comment>
<evidence type="ECO:0000256" key="4">
    <source>
        <dbReference type="ARBA" id="ARBA00023163"/>
    </source>
</evidence>
<dbReference type="Pfam" id="PF00847">
    <property type="entry name" value="AP2"/>
    <property type="match status" value="1"/>
</dbReference>
<accession>A0A9D4UTS1</accession>
<evidence type="ECO:0000259" key="6">
    <source>
        <dbReference type="PROSITE" id="PS51032"/>
    </source>
</evidence>
<evidence type="ECO:0000256" key="2">
    <source>
        <dbReference type="ARBA" id="ARBA00023015"/>
    </source>
</evidence>
<evidence type="ECO:0000313" key="7">
    <source>
        <dbReference type="EMBL" id="KAI5073948.1"/>
    </source>
</evidence>
<keyword evidence="8" id="KW-1185">Reference proteome</keyword>
<dbReference type="InterPro" id="IPR001471">
    <property type="entry name" value="AP2/ERF_dom"/>
</dbReference>
<dbReference type="AlphaFoldDB" id="A0A9D4UTS1"/>
<keyword evidence="2" id="KW-0805">Transcription regulation</keyword>
<comment type="caution">
    <text evidence="7">The sequence shown here is derived from an EMBL/GenBank/DDBJ whole genome shotgun (WGS) entry which is preliminary data.</text>
</comment>
<sequence>MAVAAAESSSGYGYGSFLTRCKVEGPAALSLPTDQLEAAGEPPHYRGVRRRPWGRFAAEIRDPTRKGRIWLGTFNTAEEAALAYDAAARSIKGEKAKTNFDKSLPPSIKETYLAVDRASKIERDNSTKCGRFGGVRSLKLGRARGPKAAYSSPAMGDLWMSGTLGPLDIKEQQNPEDHMFSNLYGTSSSTSSMEYLPHATIKLPRTPKKRMLKDCINSSDRGCLEAMGINDSELIEDDNQTKGDFKSSIPFTPLRPPPNSLPSELACTFIPFLDLNVPCCAKGDAC</sequence>
<dbReference type="PRINTS" id="PR00367">
    <property type="entry name" value="ETHRSPELEMNT"/>
</dbReference>